<keyword evidence="4 5" id="KW-0663">Pyridoxal phosphate</keyword>
<dbReference type="SUPFAM" id="SSF53383">
    <property type="entry name" value="PLP-dependent transferases"/>
    <property type="match status" value="1"/>
</dbReference>
<accession>A0A8J7MBS9</accession>
<comment type="similarity">
    <text evidence="5">Belongs to the class-III pyridoxal-phosphate-dependent aminotransferase family.</text>
</comment>
<keyword evidence="3" id="KW-0808">Transferase</keyword>
<gene>
    <name evidence="6" type="ORF">JIN82_00095</name>
</gene>
<evidence type="ECO:0000313" key="6">
    <source>
        <dbReference type="EMBL" id="MBK1789545.1"/>
    </source>
</evidence>
<dbReference type="FunFam" id="3.40.640.10:FF:000004">
    <property type="entry name" value="Acetylornithine aminotransferase"/>
    <property type="match status" value="1"/>
</dbReference>
<dbReference type="Gene3D" id="3.90.1150.10">
    <property type="entry name" value="Aspartate Aminotransferase, domain 1"/>
    <property type="match status" value="1"/>
</dbReference>
<dbReference type="PANTHER" id="PTHR11986:SF79">
    <property type="entry name" value="ACETYLORNITHINE AMINOTRANSFERASE, MITOCHONDRIAL"/>
    <property type="match status" value="1"/>
</dbReference>
<dbReference type="CDD" id="cd00610">
    <property type="entry name" value="OAT_like"/>
    <property type="match status" value="1"/>
</dbReference>
<dbReference type="AlphaFoldDB" id="A0A8J7MBS9"/>
<dbReference type="GO" id="GO:0042802">
    <property type="term" value="F:identical protein binding"/>
    <property type="evidence" value="ECO:0007669"/>
    <property type="project" value="TreeGrafter"/>
</dbReference>
<dbReference type="Proteomes" id="UP000624703">
    <property type="component" value="Unassembled WGS sequence"/>
</dbReference>
<name>A0A8J7MBS9_9BACT</name>
<dbReference type="InterPro" id="IPR015422">
    <property type="entry name" value="PyrdxlP-dep_Trfase_small"/>
</dbReference>
<dbReference type="InterPro" id="IPR015421">
    <property type="entry name" value="PyrdxlP-dep_Trfase_major"/>
</dbReference>
<dbReference type="InterPro" id="IPR015424">
    <property type="entry name" value="PyrdxlP-dep_Trfase"/>
</dbReference>
<keyword evidence="2 6" id="KW-0032">Aminotransferase</keyword>
<proteinExistence type="inferred from homology"/>
<dbReference type="PANTHER" id="PTHR11986">
    <property type="entry name" value="AMINOTRANSFERASE CLASS III"/>
    <property type="match status" value="1"/>
</dbReference>
<dbReference type="GO" id="GO:0030170">
    <property type="term" value="F:pyridoxal phosphate binding"/>
    <property type="evidence" value="ECO:0007669"/>
    <property type="project" value="InterPro"/>
</dbReference>
<dbReference type="PROSITE" id="PS00600">
    <property type="entry name" value="AA_TRANSFER_CLASS_3"/>
    <property type="match status" value="1"/>
</dbReference>
<keyword evidence="7" id="KW-1185">Reference proteome</keyword>
<dbReference type="Pfam" id="PF00202">
    <property type="entry name" value="Aminotran_3"/>
    <property type="match status" value="1"/>
</dbReference>
<organism evidence="6 7">
    <name type="scientific">Persicirhabdus sediminis</name>
    <dbReference type="NCBI Taxonomy" id="454144"/>
    <lineage>
        <taxon>Bacteria</taxon>
        <taxon>Pseudomonadati</taxon>
        <taxon>Verrucomicrobiota</taxon>
        <taxon>Verrucomicrobiia</taxon>
        <taxon>Verrucomicrobiales</taxon>
        <taxon>Verrucomicrobiaceae</taxon>
        <taxon>Persicirhabdus</taxon>
    </lineage>
</organism>
<reference evidence="6" key="1">
    <citation type="submission" date="2021-01" db="EMBL/GenBank/DDBJ databases">
        <title>Modified the classification status of verrucomicrobia.</title>
        <authorList>
            <person name="Feng X."/>
        </authorList>
    </citation>
    <scope>NUCLEOTIDE SEQUENCE</scope>
    <source>
        <strain evidence="6">_KCTC 22039</strain>
    </source>
</reference>
<dbReference type="InterPro" id="IPR005814">
    <property type="entry name" value="Aminotrans_3"/>
</dbReference>
<evidence type="ECO:0000256" key="4">
    <source>
        <dbReference type="ARBA" id="ARBA00022898"/>
    </source>
</evidence>
<protein>
    <submittedName>
        <fullName evidence="6">Aspartate aminotransferase family protein</fullName>
    </submittedName>
</protein>
<sequence>MLPELKTQIPGPKSLQASEKLRRYECQNITYMADDWPVFWQRAAERNVWDVDGNRFLDFTSAFGVAGMGHGSTADAMVAQAGQLVHGMGDVHPTELKAQLCEQLSKISYERWGLGIGKSILSNSGFEAVESALKTALVKTGKAGIVSFKNGYHGLGYGALLSVGLARFKEPFSSQLAEVSVQLTFPRTADDLTQLASELEKIDASQMGALIVEPIQGRGGKVVPPAGFLAQLRAWCDANGVVLIYDEIYTGFYRTGKLFACEWQGVFPDLICVGKALSGGYPISACIGTAEVMDAWPVSPGEALHTSTFLGNPVGCAMALEALRQLDDDGVGEMVLSASEYLVKQLEQLAHPSIKEVRGRGLMIGAELVQADGSPDGALAGKILSEMLAAGVLMLADGDDGNVLAFVPPFSVTHEEIDFVIGLLSTMLPSHD</sequence>
<dbReference type="Gene3D" id="3.40.640.10">
    <property type="entry name" value="Type I PLP-dependent aspartate aminotransferase-like (Major domain)"/>
    <property type="match status" value="1"/>
</dbReference>
<dbReference type="InterPro" id="IPR049704">
    <property type="entry name" value="Aminotrans_3_PPA_site"/>
</dbReference>
<dbReference type="InterPro" id="IPR050103">
    <property type="entry name" value="Class-III_PLP-dep_AT"/>
</dbReference>
<dbReference type="GO" id="GO:0008483">
    <property type="term" value="F:transaminase activity"/>
    <property type="evidence" value="ECO:0007669"/>
    <property type="project" value="UniProtKB-KW"/>
</dbReference>
<evidence type="ECO:0000256" key="3">
    <source>
        <dbReference type="ARBA" id="ARBA00022679"/>
    </source>
</evidence>
<evidence type="ECO:0000256" key="1">
    <source>
        <dbReference type="ARBA" id="ARBA00001933"/>
    </source>
</evidence>
<dbReference type="PIRSF" id="PIRSF000521">
    <property type="entry name" value="Transaminase_4ab_Lys_Orn"/>
    <property type="match status" value="1"/>
</dbReference>
<dbReference type="EMBL" id="JAENIM010000007">
    <property type="protein sequence ID" value="MBK1789545.1"/>
    <property type="molecule type" value="Genomic_DNA"/>
</dbReference>
<evidence type="ECO:0000256" key="2">
    <source>
        <dbReference type="ARBA" id="ARBA00022576"/>
    </source>
</evidence>
<evidence type="ECO:0000256" key="5">
    <source>
        <dbReference type="RuleBase" id="RU003560"/>
    </source>
</evidence>
<comment type="caution">
    <text evidence="6">The sequence shown here is derived from an EMBL/GenBank/DDBJ whole genome shotgun (WGS) entry which is preliminary data.</text>
</comment>
<evidence type="ECO:0000313" key="7">
    <source>
        <dbReference type="Proteomes" id="UP000624703"/>
    </source>
</evidence>
<comment type="cofactor">
    <cofactor evidence="1">
        <name>pyridoxal 5'-phosphate</name>
        <dbReference type="ChEBI" id="CHEBI:597326"/>
    </cofactor>
</comment>